<dbReference type="Proteomes" id="UP000608420">
    <property type="component" value="Unassembled WGS sequence"/>
</dbReference>
<sequence length="95" mass="10565">MMISSFLTEIANYTNGKIAKVVLNGKEEITSFTLKRVNKSTIEMQYIVPATLVSTINKIELKDSSNNVISTNNVYIPITSDTLLLQNIRVKEVSA</sequence>
<proteinExistence type="predicted"/>
<keyword evidence="2" id="KW-1185">Reference proteome</keyword>
<reference evidence="2" key="1">
    <citation type="journal article" date="2019" name="Int. J. Syst. Evol. Microbiol.">
        <title>The Global Catalogue of Microorganisms (GCM) 10K type strain sequencing project: providing services to taxonomists for standard genome sequencing and annotation.</title>
        <authorList>
            <consortium name="The Broad Institute Genomics Platform"/>
            <consortium name="The Broad Institute Genome Sequencing Center for Infectious Disease"/>
            <person name="Wu L."/>
            <person name="Ma J."/>
        </authorList>
    </citation>
    <scope>NUCLEOTIDE SEQUENCE [LARGE SCALE GENOMIC DNA]</scope>
    <source>
        <strain evidence="2">CGMCC 1.15420</strain>
    </source>
</reference>
<gene>
    <name evidence="1" type="ORF">GCM10010913_39210</name>
</gene>
<evidence type="ECO:0000313" key="2">
    <source>
        <dbReference type="Proteomes" id="UP000608420"/>
    </source>
</evidence>
<protein>
    <recommendedName>
        <fullName evidence="3">Ketopantoate hydroxymethyltransferase</fullName>
    </recommendedName>
</protein>
<name>A0ABQ1W3R1_9BACL</name>
<evidence type="ECO:0008006" key="3">
    <source>
        <dbReference type="Google" id="ProtNLM"/>
    </source>
</evidence>
<comment type="caution">
    <text evidence="1">The sequence shown here is derived from an EMBL/GenBank/DDBJ whole genome shotgun (WGS) entry which is preliminary data.</text>
</comment>
<accession>A0ABQ1W3R1</accession>
<dbReference type="EMBL" id="BMIW01000036">
    <property type="protein sequence ID" value="GGG13577.1"/>
    <property type="molecule type" value="Genomic_DNA"/>
</dbReference>
<organism evidence="1 2">
    <name type="scientific">Paenibacillus aceti</name>
    <dbReference type="NCBI Taxonomy" id="1820010"/>
    <lineage>
        <taxon>Bacteria</taxon>
        <taxon>Bacillati</taxon>
        <taxon>Bacillota</taxon>
        <taxon>Bacilli</taxon>
        <taxon>Bacillales</taxon>
        <taxon>Paenibacillaceae</taxon>
        <taxon>Paenibacillus</taxon>
    </lineage>
</organism>
<dbReference type="RefSeq" id="WP_120462842.1">
    <property type="nucleotide sequence ID" value="NZ_BMIW01000036.1"/>
</dbReference>
<evidence type="ECO:0000313" key="1">
    <source>
        <dbReference type="EMBL" id="GGG13577.1"/>
    </source>
</evidence>